<organism evidence="1 2">
    <name type="scientific">Sulfobacillus harzensis</name>
    <dbReference type="NCBI Taxonomy" id="2729629"/>
    <lineage>
        <taxon>Bacteria</taxon>
        <taxon>Bacillati</taxon>
        <taxon>Bacillota</taxon>
        <taxon>Clostridia</taxon>
        <taxon>Eubacteriales</taxon>
        <taxon>Clostridiales Family XVII. Incertae Sedis</taxon>
        <taxon>Sulfobacillus</taxon>
    </lineage>
</organism>
<protein>
    <submittedName>
        <fullName evidence="1">Uncharacterized protein</fullName>
    </submittedName>
</protein>
<dbReference type="RefSeq" id="WP_169095406.1">
    <property type="nucleotide sequence ID" value="NZ_JABBVZ010000001.1"/>
</dbReference>
<dbReference type="EMBL" id="JABBVZ010000001">
    <property type="protein sequence ID" value="NMP20748.1"/>
    <property type="molecule type" value="Genomic_DNA"/>
</dbReference>
<reference evidence="1 2" key="1">
    <citation type="submission" date="2020-04" db="EMBL/GenBank/DDBJ databases">
        <authorList>
            <person name="Zhang R."/>
            <person name="Schippers A."/>
        </authorList>
    </citation>
    <scope>NUCLEOTIDE SEQUENCE [LARGE SCALE GENOMIC DNA]</scope>
    <source>
        <strain evidence="1 2">DSM 109850</strain>
    </source>
</reference>
<gene>
    <name evidence="1" type="ORF">HIJ39_00020</name>
</gene>
<dbReference type="AlphaFoldDB" id="A0A7Y0Q086"/>
<dbReference type="Proteomes" id="UP000533476">
    <property type="component" value="Unassembled WGS sequence"/>
</dbReference>
<evidence type="ECO:0000313" key="2">
    <source>
        <dbReference type="Proteomes" id="UP000533476"/>
    </source>
</evidence>
<comment type="caution">
    <text evidence="1">The sequence shown here is derived from an EMBL/GenBank/DDBJ whole genome shotgun (WGS) entry which is preliminary data.</text>
</comment>
<keyword evidence="2" id="KW-1185">Reference proteome</keyword>
<name>A0A7Y0Q086_9FIRM</name>
<accession>A0A7Y0Q086</accession>
<evidence type="ECO:0000313" key="1">
    <source>
        <dbReference type="EMBL" id="NMP20748.1"/>
    </source>
</evidence>
<sequence length="68" mass="7288">MRELTSVTGLPIADGEAWNALVDRLHTVEPTRVWVPLTPTARAIVAGRTAQLRKILQGSDADAPGTPE</sequence>
<proteinExistence type="predicted"/>